<proteinExistence type="predicted"/>
<reference evidence="6 7" key="1">
    <citation type="journal article" date="2016" name="Nat. Commun.">
        <title>Thousands of microbial genomes shed light on interconnected biogeochemical processes in an aquifer system.</title>
        <authorList>
            <person name="Anantharaman K."/>
            <person name="Brown C.T."/>
            <person name="Hug L.A."/>
            <person name="Sharon I."/>
            <person name="Castelle C.J."/>
            <person name="Probst A.J."/>
            <person name="Thomas B.C."/>
            <person name="Singh A."/>
            <person name="Wilkins M.J."/>
            <person name="Karaoz U."/>
            <person name="Brodie E.L."/>
            <person name="Williams K.H."/>
            <person name="Hubbard S.S."/>
            <person name="Banfield J.F."/>
        </authorList>
    </citation>
    <scope>NUCLEOTIDE SEQUENCE [LARGE SCALE GENOMIC DNA]</scope>
</reference>
<dbReference type="GO" id="GO:0003824">
    <property type="term" value="F:catalytic activity"/>
    <property type="evidence" value="ECO:0007669"/>
    <property type="project" value="InterPro"/>
</dbReference>
<dbReference type="STRING" id="1797263.A2397_00720"/>
<dbReference type="SUPFAM" id="SSF102114">
    <property type="entry name" value="Radical SAM enzymes"/>
    <property type="match status" value="1"/>
</dbReference>
<dbReference type="InterPro" id="IPR007197">
    <property type="entry name" value="rSAM"/>
</dbReference>
<accession>A0A1F4ZUE1</accession>
<dbReference type="PANTHER" id="PTHR11228:SF34">
    <property type="entry name" value="TUNGSTEN-CONTAINING ALDEHYDE FERREDOXIN OXIDOREDUCTASE COFACTOR MODIFYING PROTEIN"/>
    <property type="match status" value="1"/>
</dbReference>
<keyword evidence="1" id="KW-0949">S-adenosyl-L-methionine</keyword>
<keyword evidence="2" id="KW-0479">Metal-binding</keyword>
<sequence length="342" mass="37484">MAKENPLSGYGMHADLVRQNLLMVKSGAGEVRLSGIYLAAGPDCNFNCRGCFLHTPGAQNGLRLTLEEMRAAVDFARSRGGEVVVFAGKGEPVMDPSLPLILEHITEIGMRSVVFTNGTLITKKWSELLLTAGSVIAKRNSMNPVVQNDLAGVDGADAVMWQGVNHLLAARDRLTQRGVRVGDVGFDSYISRKNANDLPEVLRFCRRNAIIPYFEAFIELGQNPEMVSHMALSQAELTQLFLTLQKIDIDEFEIETKLVSGMRTYGQPPCDKWGHMVSVTAEGRVQACICGFEATYGSIHENSGLSVKENLDLVVNAANPAVAEKMRCSRCSNRINLERLVI</sequence>
<dbReference type="Proteomes" id="UP000176424">
    <property type="component" value="Unassembled WGS sequence"/>
</dbReference>
<gene>
    <name evidence="6" type="ORF">A2397_00720</name>
</gene>
<evidence type="ECO:0000256" key="4">
    <source>
        <dbReference type="ARBA" id="ARBA00023014"/>
    </source>
</evidence>
<evidence type="ECO:0000313" key="7">
    <source>
        <dbReference type="Proteomes" id="UP000176424"/>
    </source>
</evidence>
<name>A0A1F4ZUE1_9BACT</name>
<dbReference type="InterPro" id="IPR013785">
    <property type="entry name" value="Aldolase_TIM"/>
</dbReference>
<dbReference type="Gene3D" id="3.20.20.70">
    <property type="entry name" value="Aldolase class I"/>
    <property type="match status" value="1"/>
</dbReference>
<dbReference type="InterPro" id="IPR050377">
    <property type="entry name" value="Radical_SAM_PqqE_MftC-like"/>
</dbReference>
<keyword evidence="4" id="KW-0411">Iron-sulfur</keyword>
<organism evidence="6 7">
    <name type="scientific">Candidatus Amesbacteria bacterium RIFOXYB1_FULL_44_23</name>
    <dbReference type="NCBI Taxonomy" id="1797263"/>
    <lineage>
        <taxon>Bacteria</taxon>
        <taxon>Candidatus Amesiibacteriota</taxon>
    </lineage>
</organism>
<protein>
    <recommendedName>
        <fullName evidence="5">Radical SAM core domain-containing protein</fullName>
    </recommendedName>
</protein>
<dbReference type="PANTHER" id="PTHR11228">
    <property type="entry name" value="RADICAL SAM DOMAIN PROTEIN"/>
    <property type="match status" value="1"/>
</dbReference>
<evidence type="ECO:0000256" key="1">
    <source>
        <dbReference type="ARBA" id="ARBA00022691"/>
    </source>
</evidence>
<dbReference type="GO" id="GO:0051536">
    <property type="term" value="F:iron-sulfur cluster binding"/>
    <property type="evidence" value="ECO:0007669"/>
    <property type="project" value="UniProtKB-KW"/>
</dbReference>
<evidence type="ECO:0000256" key="3">
    <source>
        <dbReference type="ARBA" id="ARBA00023004"/>
    </source>
</evidence>
<comment type="caution">
    <text evidence="6">The sequence shown here is derived from an EMBL/GenBank/DDBJ whole genome shotgun (WGS) entry which is preliminary data.</text>
</comment>
<dbReference type="SFLD" id="SFLDG01067">
    <property type="entry name" value="SPASM/twitch_domain_containing"/>
    <property type="match status" value="1"/>
</dbReference>
<dbReference type="GO" id="GO:0046872">
    <property type="term" value="F:metal ion binding"/>
    <property type="evidence" value="ECO:0007669"/>
    <property type="project" value="UniProtKB-KW"/>
</dbReference>
<dbReference type="CDD" id="cd01335">
    <property type="entry name" value="Radical_SAM"/>
    <property type="match status" value="1"/>
</dbReference>
<keyword evidence="3" id="KW-0408">Iron</keyword>
<dbReference type="SFLD" id="SFLDS00029">
    <property type="entry name" value="Radical_SAM"/>
    <property type="match status" value="1"/>
</dbReference>
<evidence type="ECO:0000259" key="5">
    <source>
        <dbReference type="Pfam" id="PF04055"/>
    </source>
</evidence>
<dbReference type="Pfam" id="PF04055">
    <property type="entry name" value="Radical_SAM"/>
    <property type="match status" value="1"/>
</dbReference>
<evidence type="ECO:0000256" key="2">
    <source>
        <dbReference type="ARBA" id="ARBA00022723"/>
    </source>
</evidence>
<feature type="domain" description="Radical SAM core" evidence="5">
    <location>
        <begin position="42"/>
        <end position="133"/>
    </location>
</feature>
<evidence type="ECO:0000313" key="6">
    <source>
        <dbReference type="EMBL" id="OGD09067.1"/>
    </source>
</evidence>
<dbReference type="AlphaFoldDB" id="A0A1F4ZUE1"/>
<dbReference type="InterPro" id="IPR058240">
    <property type="entry name" value="rSAM_sf"/>
</dbReference>
<dbReference type="EMBL" id="MEXR01000040">
    <property type="protein sequence ID" value="OGD09067.1"/>
    <property type="molecule type" value="Genomic_DNA"/>
</dbReference>